<evidence type="ECO:0000313" key="3">
    <source>
        <dbReference type="EMBL" id="MBI5133035.1"/>
    </source>
</evidence>
<dbReference type="PANTHER" id="PTHR41259:SF1">
    <property type="entry name" value="DOUBLE-STRAND BREAK REPAIR RAD50 ATPASE, PUTATIVE-RELATED"/>
    <property type="match status" value="1"/>
</dbReference>
<feature type="domain" description="YhaN AAA" evidence="2">
    <location>
        <begin position="1"/>
        <end position="205"/>
    </location>
</feature>
<gene>
    <name evidence="3" type="ORF">HZA66_26650</name>
</gene>
<proteinExistence type="predicted"/>
<accession>A0A933S3M9</accession>
<dbReference type="Pfam" id="PF13514">
    <property type="entry name" value="AAA_27"/>
    <property type="match status" value="1"/>
</dbReference>
<sequence length="1150" mass="123839">MKIERLDLERYGIFTDRSLSFRPDAALHVVLGPNEGGKTSALTAIGDLLFGFGGRTPYDFRHDSNKLRIGGAFRHSDGRLIEARRRKGNKNTLIGADDQPLPDDTLAPLLGSLSRETFSREFGLTAQALRDGGEDLLRAGGRLAETLAASSAGMTALSQLREKLQAEADDLFTPRKSAGKPFYLAAERRDSADKALRDAIVTREAVRDLEAAVQQARDQLDALNAEHGRSGGTLASWRRTLRVRAKLARLQSIAAELGDLVDLPDVSPQTLATWRSALDTDAALLRDIAALDTTEAIEAAEIAALAVDEGVLAEAAAIDALRERLGAVRKAIDDLPRRRQARDDAERLLDEAARRLGLGSHGVLLQRLPTDAALARARDAITQLNRATQALTDAEARQARAQSEHDAFAAEDGPHSAVRDVEHIRQRFDALGDIPAQADRHRRDSAALNSEIQGLEAAVAAIDPAPGALDRLRALPLPDAATIAKFVHATEAGESEIERLGDALASTDDLLASTEAELARLRGSGAVPSRSDLIDARQRRDADLDALGMVLDTDPALRQQRFAEVARSAKAIDGITDLLLTDTERATRHEDALQRLAELRATHERDAAKLQKLQAELAKVTVAWTNSWVAAGLTPRSPAEMALWRGKIEDILNKLERLDAHRVNLDALAAGLESGKAALIAFLGGVGRTPDPTLAPEILYREAKARVDELQAVWADAKARAVKQQRLERDLSEAATTLTEAQAALAAQREAWPAAMDGIGLSAGVGAAEADAALAVWQSVALPKAVRESESHRVDTIEADLAAFDADVLGLIGRVAPQLEGASAQDSLARLVSALAEARTASEANRRLRHNATQRAAKRQALLVERQAAASLLEDACGIFGVAGDALPAALARTARRHALQDERTAVQRDLLESEGRDEDALRSESEGLDLDLLPGDIAREELRQSQLLKEIEQASAHHHDKKSQFDALLRGRNAPAAATARAEAGAELLSVAERWLLRAAAAKLASLAIERHRAMVQDPLIASASKLFATATNDAFAGLVIAYGDDDQPMLVAQRRDGEQVAVGGLSEGTRDQLFLALRMALLGRRTAEPMPFIGDDLLASFDDARALATLRLLATAGPERQVILFTHHRHIADLARSLTDQRIDLIDL</sequence>
<feature type="coiled-coil region" evidence="1">
    <location>
        <begin position="374"/>
        <end position="404"/>
    </location>
</feature>
<dbReference type="SUPFAM" id="SSF52540">
    <property type="entry name" value="P-loop containing nucleoside triphosphate hydrolases"/>
    <property type="match status" value="1"/>
</dbReference>
<evidence type="ECO:0000313" key="4">
    <source>
        <dbReference type="Proteomes" id="UP000782519"/>
    </source>
</evidence>
<dbReference type="InterPro" id="IPR038734">
    <property type="entry name" value="YhaN_AAA"/>
</dbReference>
<feature type="coiled-coil region" evidence="1">
    <location>
        <begin position="700"/>
        <end position="744"/>
    </location>
</feature>
<comment type="caution">
    <text evidence="3">The sequence shown here is derived from an EMBL/GenBank/DDBJ whole genome shotgun (WGS) entry which is preliminary data.</text>
</comment>
<dbReference type="AlphaFoldDB" id="A0A933S3M9"/>
<dbReference type="Proteomes" id="UP000782519">
    <property type="component" value="Unassembled WGS sequence"/>
</dbReference>
<protein>
    <submittedName>
        <fullName evidence="3">AAA family ATPase</fullName>
    </submittedName>
</protein>
<dbReference type="Gene3D" id="3.40.50.300">
    <property type="entry name" value="P-loop containing nucleotide triphosphate hydrolases"/>
    <property type="match status" value="2"/>
</dbReference>
<organism evidence="3 4">
    <name type="scientific">Rhodopseudomonas palustris</name>
    <dbReference type="NCBI Taxonomy" id="1076"/>
    <lineage>
        <taxon>Bacteria</taxon>
        <taxon>Pseudomonadati</taxon>
        <taxon>Pseudomonadota</taxon>
        <taxon>Alphaproteobacteria</taxon>
        <taxon>Hyphomicrobiales</taxon>
        <taxon>Nitrobacteraceae</taxon>
        <taxon>Rhodopseudomonas</taxon>
    </lineage>
</organism>
<evidence type="ECO:0000259" key="2">
    <source>
        <dbReference type="Pfam" id="PF13514"/>
    </source>
</evidence>
<reference evidence="3" key="1">
    <citation type="submission" date="2020-07" db="EMBL/GenBank/DDBJ databases">
        <title>Huge and variable diversity of episymbiotic CPR bacteria and DPANN archaea in groundwater ecosystems.</title>
        <authorList>
            <person name="He C.Y."/>
            <person name="Keren R."/>
            <person name="Whittaker M."/>
            <person name="Farag I.F."/>
            <person name="Doudna J."/>
            <person name="Cate J.H.D."/>
            <person name="Banfield J.F."/>
        </authorList>
    </citation>
    <scope>NUCLEOTIDE SEQUENCE</scope>
    <source>
        <strain evidence="3">NC_groundwater_1818_Pr3_B-0.1um_66_35</strain>
    </source>
</reference>
<name>A0A933S3M9_RHOPL</name>
<keyword evidence="1" id="KW-0175">Coiled coil</keyword>
<dbReference type="InterPro" id="IPR027417">
    <property type="entry name" value="P-loop_NTPase"/>
</dbReference>
<evidence type="ECO:0000256" key="1">
    <source>
        <dbReference type="SAM" id="Coils"/>
    </source>
</evidence>
<dbReference type="EMBL" id="JACRJB010000078">
    <property type="protein sequence ID" value="MBI5133035.1"/>
    <property type="molecule type" value="Genomic_DNA"/>
</dbReference>
<dbReference type="PANTHER" id="PTHR41259">
    <property type="entry name" value="DOUBLE-STRAND BREAK REPAIR RAD50 ATPASE, PUTATIVE-RELATED"/>
    <property type="match status" value="1"/>
</dbReference>
<feature type="coiled-coil region" evidence="1">
    <location>
        <begin position="199"/>
        <end position="226"/>
    </location>
</feature>